<dbReference type="EMBL" id="JBHSUS010000001">
    <property type="protein sequence ID" value="MFC6441138.1"/>
    <property type="molecule type" value="Genomic_DNA"/>
</dbReference>
<reference evidence="4" key="1">
    <citation type="journal article" date="2019" name="Int. J. Syst. Evol. Microbiol.">
        <title>The Global Catalogue of Microorganisms (GCM) 10K type strain sequencing project: providing services to taxonomists for standard genome sequencing and annotation.</title>
        <authorList>
            <consortium name="The Broad Institute Genomics Platform"/>
            <consortium name="The Broad Institute Genome Sequencing Center for Infectious Disease"/>
            <person name="Wu L."/>
            <person name="Ma J."/>
        </authorList>
    </citation>
    <scope>NUCLEOTIDE SEQUENCE [LARGE SCALE GENOMIC DNA]</scope>
    <source>
        <strain evidence="4">CGMCC 1.16031</strain>
    </source>
</reference>
<gene>
    <name evidence="3" type="ORF">ACFP85_13380</name>
</gene>
<feature type="region of interest" description="Disordered" evidence="2">
    <location>
        <begin position="103"/>
        <end position="142"/>
    </location>
</feature>
<accession>A0ABW1XP60</accession>
<evidence type="ECO:0000313" key="3">
    <source>
        <dbReference type="EMBL" id="MFC6441138.1"/>
    </source>
</evidence>
<evidence type="ECO:0000256" key="1">
    <source>
        <dbReference type="SAM" id="Coils"/>
    </source>
</evidence>
<dbReference type="Proteomes" id="UP001596364">
    <property type="component" value="Unassembled WGS sequence"/>
</dbReference>
<feature type="compositionally biased region" description="Polar residues" evidence="2">
    <location>
        <begin position="128"/>
        <end position="142"/>
    </location>
</feature>
<feature type="compositionally biased region" description="Basic and acidic residues" evidence="2">
    <location>
        <begin position="105"/>
        <end position="118"/>
    </location>
</feature>
<sequence length="142" mass="15498">MDFIVGLLLLIGGGIIGFFAARHFYAQGAATSDNEAGVREQFQLASAQHLRESRLLLEAVQNQCEALRDQLDAFESSVAEPAQDDNEPKLAFFGDQASAYLRSQQQKDVRTKAVRDDQPLDYSGQGSGLFTGSKKQQSNAAE</sequence>
<protein>
    <submittedName>
        <fullName evidence="3">ZapG family protein</fullName>
    </submittedName>
</protein>
<dbReference type="RefSeq" id="WP_131258524.1">
    <property type="nucleotide sequence ID" value="NZ_JBHSUS010000001.1"/>
</dbReference>
<keyword evidence="1" id="KW-0175">Coiled coil</keyword>
<organism evidence="3 4">
    <name type="scientific">Pseudobowmanella zhangzhouensis</name>
    <dbReference type="NCBI Taxonomy" id="1537679"/>
    <lineage>
        <taxon>Bacteria</taxon>
        <taxon>Pseudomonadati</taxon>
        <taxon>Pseudomonadota</taxon>
        <taxon>Gammaproteobacteria</taxon>
        <taxon>Alteromonadales</taxon>
        <taxon>Alteromonadaceae</taxon>
    </lineage>
</organism>
<feature type="coiled-coil region" evidence="1">
    <location>
        <begin position="50"/>
        <end position="77"/>
    </location>
</feature>
<dbReference type="Pfam" id="PF06295">
    <property type="entry name" value="ZapG-like"/>
    <property type="match status" value="1"/>
</dbReference>
<keyword evidence="4" id="KW-1185">Reference proteome</keyword>
<dbReference type="InterPro" id="IPR009386">
    <property type="entry name" value="ZapG-like"/>
</dbReference>
<comment type="caution">
    <text evidence="3">The sequence shown here is derived from an EMBL/GenBank/DDBJ whole genome shotgun (WGS) entry which is preliminary data.</text>
</comment>
<proteinExistence type="predicted"/>
<evidence type="ECO:0000256" key="2">
    <source>
        <dbReference type="SAM" id="MobiDB-lite"/>
    </source>
</evidence>
<name>A0ABW1XP60_9ALTE</name>
<evidence type="ECO:0000313" key="4">
    <source>
        <dbReference type="Proteomes" id="UP001596364"/>
    </source>
</evidence>